<accession>A0A7K3WG74</accession>
<reference evidence="8 9" key="1">
    <citation type="submission" date="2020-02" db="EMBL/GenBank/DDBJ databases">
        <title>The whole genome sequence of CPCC 205119.</title>
        <authorList>
            <person name="Jiang Z."/>
        </authorList>
    </citation>
    <scope>NUCLEOTIDE SEQUENCE [LARGE SCALE GENOMIC DNA]</scope>
    <source>
        <strain evidence="8 9">CPCC 205119</strain>
    </source>
</reference>
<dbReference type="PANTHER" id="PTHR46696:SF4">
    <property type="entry name" value="BIOTIN BIOSYNTHESIS CYTOCHROME P450"/>
    <property type="match status" value="1"/>
</dbReference>
<gene>
    <name evidence="8" type="ORF">G1H19_15570</name>
</gene>
<dbReference type="InterPro" id="IPR002397">
    <property type="entry name" value="Cyt_P450_B"/>
</dbReference>
<evidence type="ECO:0000256" key="4">
    <source>
        <dbReference type="ARBA" id="ARBA00023002"/>
    </source>
</evidence>
<comment type="caution">
    <text evidence="8">The sequence shown here is derived from an EMBL/GenBank/DDBJ whole genome shotgun (WGS) entry which is preliminary data.</text>
</comment>
<dbReference type="Proteomes" id="UP000470470">
    <property type="component" value="Unassembled WGS sequence"/>
</dbReference>
<dbReference type="SUPFAM" id="SSF48264">
    <property type="entry name" value="Cytochrome P450"/>
    <property type="match status" value="1"/>
</dbReference>
<sequence length="418" mass="46685">MSADVHAAPTLDVDRCLTDPQFFAGMQFHDLFRRLRAEDPVHWTVGDYERPYWSLTRYDDCVALMSDSTLFSNLAGPHLPPKGRDLTPEEHRMFGTNTHILMSDPPDHGRRRRPMNKHFSVPVVTRLRPMFSEIVTDLLDAAEAKGDFDIVADIAAPLPVKVILRLLGVQEEDWAAVQQMAVNALHSQDAEFQVDGHDELTAVVTYIDQVYQYVLGLILDRRATPADDYATILAQLRDGDELFTEREAAFMAVGFVLGGLEGTRNAVSVGLMELMAHPEQARALAADPALTSGTVEEVLRWTTPSKNRLRVATADTELGGKQIRAGDWVVGWIASANRDEAVFDRPDDFDITRTPNKHLSFGHGDHTCIGRAMARLELEILFPAFVQRFGDLQTRGEPEWLVSDNATGLKRYPVRVGV</sequence>
<organism evidence="8 9">
    <name type="scientific">Goekera deserti</name>
    <dbReference type="NCBI Taxonomy" id="2497753"/>
    <lineage>
        <taxon>Bacteria</taxon>
        <taxon>Bacillati</taxon>
        <taxon>Actinomycetota</taxon>
        <taxon>Actinomycetes</taxon>
        <taxon>Geodermatophilales</taxon>
        <taxon>Geodermatophilaceae</taxon>
        <taxon>Goekera</taxon>
    </lineage>
</organism>
<dbReference type="PROSITE" id="PS00086">
    <property type="entry name" value="CYTOCHROME_P450"/>
    <property type="match status" value="1"/>
</dbReference>
<dbReference type="Pfam" id="PF00067">
    <property type="entry name" value="p450"/>
    <property type="match status" value="1"/>
</dbReference>
<dbReference type="GO" id="GO:0006707">
    <property type="term" value="P:cholesterol catabolic process"/>
    <property type="evidence" value="ECO:0007669"/>
    <property type="project" value="TreeGrafter"/>
</dbReference>
<keyword evidence="2 7" id="KW-0349">Heme</keyword>
<evidence type="ECO:0000256" key="1">
    <source>
        <dbReference type="ARBA" id="ARBA00010617"/>
    </source>
</evidence>
<evidence type="ECO:0000256" key="2">
    <source>
        <dbReference type="ARBA" id="ARBA00022617"/>
    </source>
</evidence>
<evidence type="ECO:0000313" key="9">
    <source>
        <dbReference type="Proteomes" id="UP000470470"/>
    </source>
</evidence>
<keyword evidence="9" id="KW-1185">Reference proteome</keyword>
<evidence type="ECO:0000256" key="5">
    <source>
        <dbReference type="ARBA" id="ARBA00023004"/>
    </source>
</evidence>
<keyword evidence="5 7" id="KW-0408">Iron</keyword>
<evidence type="ECO:0000256" key="7">
    <source>
        <dbReference type="RuleBase" id="RU000461"/>
    </source>
</evidence>
<dbReference type="GO" id="GO:0005506">
    <property type="term" value="F:iron ion binding"/>
    <property type="evidence" value="ECO:0007669"/>
    <property type="project" value="InterPro"/>
</dbReference>
<proteinExistence type="inferred from homology"/>
<dbReference type="GO" id="GO:0036199">
    <property type="term" value="F:cholest-4-en-3-one 26-monooxygenase activity"/>
    <property type="evidence" value="ECO:0007669"/>
    <property type="project" value="TreeGrafter"/>
</dbReference>
<dbReference type="InterPro" id="IPR036396">
    <property type="entry name" value="Cyt_P450_sf"/>
</dbReference>
<keyword evidence="4 7" id="KW-0560">Oxidoreductase</keyword>
<keyword evidence="3 7" id="KW-0479">Metal-binding</keyword>
<name>A0A7K3WG74_9ACTN</name>
<dbReference type="FunFam" id="1.10.630.10:FF:000018">
    <property type="entry name" value="Cytochrome P450 monooxygenase"/>
    <property type="match status" value="1"/>
</dbReference>
<evidence type="ECO:0000256" key="3">
    <source>
        <dbReference type="ARBA" id="ARBA00022723"/>
    </source>
</evidence>
<dbReference type="Gene3D" id="1.10.630.10">
    <property type="entry name" value="Cytochrome P450"/>
    <property type="match status" value="1"/>
</dbReference>
<evidence type="ECO:0000256" key="6">
    <source>
        <dbReference type="ARBA" id="ARBA00023033"/>
    </source>
</evidence>
<dbReference type="PANTHER" id="PTHR46696">
    <property type="entry name" value="P450, PUTATIVE (EUROFUNG)-RELATED"/>
    <property type="match status" value="1"/>
</dbReference>
<dbReference type="EMBL" id="JAAGWK010000022">
    <property type="protein sequence ID" value="NEL55407.1"/>
    <property type="molecule type" value="Genomic_DNA"/>
</dbReference>
<evidence type="ECO:0000313" key="8">
    <source>
        <dbReference type="EMBL" id="NEL55407.1"/>
    </source>
</evidence>
<protein>
    <submittedName>
        <fullName evidence="8">Cytochrome P450</fullName>
    </submittedName>
</protein>
<dbReference type="GO" id="GO:0008395">
    <property type="term" value="F:steroid hydroxylase activity"/>
    <property type="evidence" value="ECO:0007669"/>
    <property type="project" value="TreeGrafter"/>
</dbReference>
<dbReference type="RefSeq" id="WP_152727347.1">
    <property type="nucleotide sequence ID" value="NZ_JAABOZ010000001.1"/>
</dbReference>
<keyword evidence="6 7" id="KW-0503">Monooxygenase</keyword>
<dbReference type="PRINTS" id="PR00359">
    <property type="entry name" value="BP450"/>
</dbReference>
<dbReference type="AlphaFoldDB" id="A0A7K3WG74"/>
<dbReference type="GO" id="GO:0020037">
    <property type="term" value="F:heme binding"/>
    <property type="evidence" value="ECO:0007669"/>
    <property type="project" value="InterPro"/>
</dbReference>
<comment type="similarity">
    <text evidence="1 7">Belongs to the cytochrome P450 family.</text>
</comment>
<dbReference type="InterPro" id="IPR001128">
    <property type="entry name" value="Cyt_P450"/>
</dbReference>
<dbReference type="InterPro" id="IPR017972">
    <property type="entry name" value="Cyt_P450_CS"/>
</dbReference>